<accession>A0A650GAD3</accession>
<reference evidence="1" key="1">
    <citation type="submission" date="2019-06" db="EMBL/GenBank/DDBJ databases">
        <title>Complete mitochondrial genome sequencing of NWB CMS and Normal type.</title>
        <authorList>
            <person name="Zhang L."/>
            <person name="Wang Q."/>
            <person name="Wang Y."/>
        </authorList>
    </citation>
    <scope>NUCLEOTIDE SEQUENCE</scope>
    <source>
        <strain evidence="1">YB-A</strain>
        <strain evidence="2">YB-B</strain>
    </source>
</reference>
<sequence length="78" mass="8889">MEDQPSIALQLVKQLSLTVHHTIRLFLRCNLPFIPDLLQLHSFVVIVCRRLFGSSEPGSNLCERGKDTCLFPELLKLV</sequence>
<evidence type="ECO:0000313" key="1">
    <source>
        <dbReference type="EMBL" id="QGW48364.1"/>
    </source>
</evidence>
<organism evidence="1">
    <name type="scientific">Raphanus sativus</name>
    <name type="common">Radish</name>
    <name type="synonym">Raphanus raphanistrum var. sativus</name>
    <dbReference type="NCBI Taxonomy" id="3726"/>
    <lineage>
        <taxon>Eukaryota</taxon>
        <taxon>Viridiplantae</taxon>
        <taxon>Streptophyta</taxon>
        <taxon>Embryophyta</taxon>
        <taxon>Tracheophyta</taxon>
        <taxon>Spermatophyta</taxon>
        <taxon>Magnoliopsida</taxon>
        <taxon>eudicotyledons</taxon>
        <taxon>Gunneridae</taxon>
        <taxon>Pentapetalae</taxon>
        <taxon>rosids</taxon>
        <taxon>malvids</taxon>
        <taxon>Brassicales</taxon>
        <taxon>Brassicaceae</taxon>
        <taxon>Brassiceae</taxon>
        <taxon>Raphanus</taxon>
    </lineage>
</organism>
<proteinExistence type="predicted"/>
<dbReference type="EMBL" id="MN056360">
    <property type="protein sequence ID" value="QGW48364.1"/>
    <property type="molecule type" value="Genomic_DNA"/>
</dbReference>
<dbReference type="EMBL" id="MN056359">
    <property type="protein sequence ID" value="QGW48572.1"/>
    <property type="molecule type" value="Genomic_DNA"/>
</dbReference>
<protein>
    <submittedName>
        <fullName evidence="1">Uncharacterized protein</fullName>
    </submittedName>
</protein>
<keyword evidence="1" id="KW-0496">Mitochondrion</keyword>
<evidence type="ECO:0000313" key="2">
    <source>
        <dbReference type="EMBL" id="QGW48572.1"/>
    </source>
</evidence>
<geneLocation type="mitochondrion" evidence="1"/>
<dbReference type="AlphaFoldDB" id="A0A650GAD3"/>
<name>A0A650GAD3_RAPSA</name>
<gene>
    <name evidence="1" type="primary">orf78a</name>
</gene>